<accession>A0AAE7NNW9</accession>
<dbReference type="Proteomes" id="UP000594015">
    <property type="component" value="Chromosome"/>
</dbReference>
<reference evidence="2 3" key="1">
    <citation type="submission" date="2018-06" db="EMBL/GenBank/DDBJ databases">
        <title>Comparative genomics of Bradyrhizobium nodulating Arachidis hypogaea.</title>
        <authorList>
            <person name="Li Y."/>
        </authorList>
    </citation>
    <scope>NUCLEOTIDE SEQUENCE [LARGE SCALE GENOMIC DNA]</scope>
    <source>
        <strain evidence="2 3">CCBAU 051107</strain>
    </source>
</reference>
<feature type="transmembrane region" description="Helical" evidence="1">
    <location>
        <begin position="17"/>
        <end position="35"/>
    </location>
</feature>
<gene>
    <name evidence="2" type="ORF">WN72_05305</name>
</gene>
<name>A0AAE7NNW9_9BRAD</name>
<keyword evidence="1" id="KW-1133">Transmembrane helix</keyword>
<evidence type="ECO:0000313" key="2">
    <source>
        <dbReference type="EMBL" id="QOZ65899.1"/>
    </source>
</evidence>
<keyword evidence="1" id="KW-0472">Membrane</keyword>
<dbReference type="KEGG" id="barh:WN72_05305"/>
<protein>
    <submittedName>
        <fullName evidence="2">DUF4340 domain-containing protein</fullName>
    </submittedName>
</protein>
<sequence>MEATVTDGAAERGMTRWLMPLLAVCLLALLGVLIVSGRWPELRSKVAFAPKGLVTIAPADARRVEIRSGRGSVVLLRKAGEWMIEGMDGAVPAELGSHLETALRLVAVSEPAREIPAAELAVEKFAAFGLDPPATVAVIETADGSTISVNLGALNPASTSHYVRIAGRPAVYLMPRHFGEEWWVTFDMARRLRGPTGPDAASRGKSLLLPISVAQVWAFEIVFAGKLTRFERDIDGNWFRHLGQHNHAAGNVVHVADPEQARVIDAALRAFDSAAVETRVGPADPSQVARYGLNLPTLIVLVFSRDAAAPLARLEFGVSADSLDRYARLAPNGAVVTVAEFEMRRLTELLRAIGAGS</sequence>
<dbReference type="AlphaFoldDB" id="A0AAE7NNW9"/>
<organism evidence="2 3">
    <name type="scientific">Bradyrhizobium arachidis</name>
    <dbReference type="NCBI Taxonomy" id="858423"/>
    <lineage>
        <taxon>Bacteria</taxon>
        <taxon>Pseudomonadati</taxon>
        <taxon>Pseudomonadota</taxon>
        <taxon>Alphaproteobacteria</taxon>
        <taxon>Hyphomicrobiales</taxon>
        <taxon>Nitrobacteraceae</taxon>
        <taxon>Bradyrhizobium</taxon>
    </lineage>
</organism>
<dbReference type="EMBL" id="CP030050">
    <property type="protein sequence ID" value="QOZ65899.1"/>
    <property type="molecule type" value="Genomic_DNA"/>
</dbReference>
<keyword evidence="1" id="KW-0812">Transmembrane</keyword>
<evidence type="ECO:0000313" key="3">
    <source>
        <dbReference type="Proteomes" id="UP000594015"/>
    </source>
</evidence>
<proteinExistence type="predicted"/>
<evidence type="ECO:0000256" key="1">
    <source>
        <dbReference type="SAM" id="Phobius"/>
    </source>
</evidence>